<dbReference type="Gene3D" id="2.40.50.140">
    <property type="entry name" value="Nucleic acid-binding proteins"/>
    <property type="match status" value="7"/>
</dbReference>
<evidence type="ECO:0000256" key="4">
    <source>
        <dbReference type="ARBA" id="ARBA00022553"/>
    </source>
</evidence>
<dbReference type="PANTHER" id="PTHR23270:SF10">
    <property type="entry name" value="PROTEIN RRP5 HOMOLOG"/>
    <property type="match status" value="1"/>
</dbReference>
<dbReference type="CDD" id="cd05697">
    <property type="entry name" value="S1_Rrp5_repeat_hs5"/>
    <property type="match status" value="1"/>
</dbReference>
<evidence type="ECO:0000256" key="13">
    <source>
        <dbReference type="PROSITE-ProRule" id="PRU00339"/>
    </source>
</evidence>
<dbReference type="FunFam" id="1.25.40.10:FF:000065">
    <property type="entry name" value="Programmed cell death 11"/>
    <property type="match status" value="1"/>
</dbReference>
<dbReference type="SMART" id="SM00316">
    <property type="entry name" value="S1"/>
    <property type="match status" value="9"/>
</dbReference>
<dbReference type="CDD" id="cd05693">
    <property type="entry name" value="S1_Rrp5_repeat_hs1_sc1"/>
    <property type="match status" value="1"/>
</dbReference>
<dbReference type="InterPro" id="IPR045209">
    <property type="entry name" value="Rrp5"/>
</dbReference>
<keyword evidence="7" id="KW-0007">Acetylation</keyword>
<dbReference type="InterPro" id="IPR003107">
    <property type="entry name" value="HAT"/>
</dbReference>
<keyword evidence="4" id="KW-0597">Phosphoprotein</keyword>
<dbReference type="PROSITE" id="PS50005">
    <property type="entry name" value="TPR"/>
    <property type="match status" value="1"/>
</dbReference>
<keyword evidence="2" id="KW-1017">Isopeptide bond</keyword>
<gene>
    <name evidence="16" type="primary">PDCD11</name>
    <name evidence="16" type="synonym">LOC109878459</name>
</gene>
<accession>A0A8C7J7E9</accession>
<keyword evidence="3" id="KW-0698">rRNA processing</keyword>
<keyword evidence="8" id="KW-0539">Nucleus</keyword>
<dbReference type="Proteomes" id="UP000694557">
    <property type="component" value="Unassembled WGS sequence"/>
</dbReference>
<dbReference type="CDD" id="cd05695">
    <property type="entry name" value="S1_Rrp5_repeat_hs3"/>
    <property type="match status" value="1"/>
</dbReference>
<dbReference type="FunFam" id="2.40.50.140:FF:000340">
    <property type="entry name" value="Unplaced genomic scaffold supercont1.162, whole genome shotgun sequence"/>
    <property type="match status" value="1"/>
</dbReference>
<evidence type="ECO:0000256" key="7">
    <source>
        <dbReference type="ARBA" id="ARBA00022990"/>
    </source>
</evidence>
<feature type="domain" description="S1 motif" evidence="15">
    <location>
        <begin position="951"/>
        <end position="1022"/>
    </location>
</feature>
<feature type="domain" description="S1 motif" evidence="15">
    <location>
        <begin position="243"/>
        <end position="308"/>
    </location>
</feature>
<dbReference type="Gene3D" id="1.25.40.10">
    <property type="entry name" value="Tetratricopeptide repeat domain"/>
    <property type="match status" value="1"/>
</dbReference>
<keyword evidence="13" id="KW-0802">TPR repeat</keyword>
<evidence type="ECO:0000313" key="16">
    <source>
        <dbReference type="Ensembl" id="ENSOKIP00005083719.1"/>
    </source>
</evidence>
<evidence type="ECO:0000256" key="9">
    <source>
        <dbReference type="ARBA" id="ARBA00059726"/>
    </source>
</evidence>
<sequence>MAATEEDFPRGGKTKQTTESKAEPYIYFCLITNEHKPVCFFYPQSLKVGTLLLGCVKEVADFEVTINLPSGLLGYLNISNISDSYTKILSDHLDSASSEEIFSLHSLFSPGMLVRCVVARLDTAKGGSVSIQLSINPKEVNKGLSTGSLKAGLILSGCVESIEDHGYLVDLGIKGTKAFLPKQAAKDKTNIPKELKVGQYVTSLLEEVKNDERVVRLSISPTAVAQAVADTAHGWTLTNLLPGLLVKAQIKKVTLHGLILEFLSSFTGLVDFMHLEPEQASTFNEGDSVKACVLYVEPSTRLVGLSLRSHLLQPGGDVDLVATERIGEVAHGCKMTALHHLSGAMLELPDQTVVFVHRNHMKEPMEAFNLNRVLAKPEHTCRIMDFSPMEKLCFASGMCLTQFVLPLSQGMVTSLQSHGMMVKVTDYIRGLVPRTHLSDIILKNPEKKYTEGMPIKCRVLSVDPQEKKLTLTRKRALIDSSLPPFLTYEDARRGRVSHGFIVCVKDFGCIVRFYGKVKGLVPPNELSTEPVVVPENMFYVGQVVKAKVLNCDVEKEKLLLSFKAVAGGDTEGPPKPKFDFEVKVVSKVLTGLEVSILPEEITALLPMMHLSDHVSNCLLLWEGLQEGDIISNILCLSEKKPNITLTKKPTLKSFLEEGGVVAKEFSDITVGMQLIGWVKNIMPYGVFVEFPYGLVGLAPKAAMSDKFVSDTTSHFQLGHTVFAKVTNLDEEKRRFLVSLKVSEVPSPKRDGQARLIRGLQERKEVIEMMASRGDSDLLKQLSAVTIGQRMKMSVDEVREDGSVTFKSDELSAATVLATKDHAPGEYSLYVQSGSGSNLFQFRKWIEITIVTPVEAGSTHTATVHHADRDFAVISLGDTAQLTVIQTTNHLNETFRFDSEELTAGKTLTITVTKSSCEELEGLPLVSWELAPPISKRLISVSKGSKGTYRYGDVVKGKVKTVKPTCVLVKLEDGSTGCVHVSEIQEVVCVGTFPTSLLKIGSEVTARVIGGRAGNSHRFLPFSHPNFTYSMPELSLLPRNLKEDADVKPVKTKEKLKRYQVGDDVICFVSKMVDPQVGGAPILYGSGAKHPENLFKLGQAVSAKVVTVSSSKPSRLSLSLNGVHKLEKGHVIMGLVQKLDPVLGLLVKLPFSAMGTVAMEDLADKYKPKPLERYSKDQLVRSVAHFKPGLKLSLRSSRTNPEKASVVKDPEIVSLEDLSEGQIVRGYVRTVNAQGVFVSKHEHQCVGVFRFLPFIFLFFHECVVPRSIDKESGLVDLSLLQEDTGRPDVLPESLGLHLRLTGEAKEKRDATKKRKRTESESKQVSICPPFLNTRSSNKKTKVKGEDSDSGVEVYFREEEEENKLEPAAVEKPVPVQPARLQVTGGFSWDAALSALKPASAALGGEDSSDGEDGEVNTKKKSHHEQEVEKREAEKALTKLETELMDPGLRPQTAASFERLLLGSPDSSLLWLQFMAFHLQATQIEQARAVAERALKTISFREEQEKLNVWVALLNLENLYGTEESLQKVFERAVQYCEPMPVYQQLADIYAKCQKTKEAEGLYKTMVKRFRQEKAVWLSYGTFLLQQGQSDAASALLQRAIKSLPNKDNVDLIAKFAQLEFRYGDVERGKAMLDRILTSYPKRTDLWSVFIDLMVKHGSQKEVRAVFDRVIHLSVAVKRIKFFFKRYLEYEKKSGTPESIQAVKDKALEYVESKGTEAAR</sequence>
<keyword evidence="6" id="KW-0832">Ubl conjugation</keyword>
<feature type="region of interest" description="Disordered" evidence="14">
    <location>
        <begin position="1398"/>
        <end position="1429"/>
    </location>
</feature>
<dbReference type="InterPro" id="IPR003029">
    <property type="entry name" value="S1_domain"/>
</dbReference>
<dbReference type="CDD" id="cd05694">
    <property type="entry name" value="S1_Rrp5_repeat_hs2_sc2"/>
    <property type="match status" value="1"/>
</dbReference>
<keyword evidence="5" id="KW-0677">Repeat</keyword>
<feature type="domain" description="S1 motif" evidence="15">
    <location>
        <begin position="49"/>
        <end position="136"/>
    </location>
</feature>
<dbReference type="Pfam" id="PF00575">
    <property type="entry name" value="S1"/>
    <property type="match status" value="4"/>
</dbReference>
<evidence type="ECO:0000256" key="8">
    <source>
        <dbReference type="ARBA" id="ARBA00023242"/>
    </source>
</evidence>
<dbReference type="PANTHER" id="PTHR23270">
    <property type="entry name" value="PROGRAMMED CELL DEATH PROTEIN 11 PRE-RRNA PROCESSING PROTEIN RRP5"/>
    <property type="match status" value="1"/>
</dbReference>
<name>A0A8C7J7E9_ONCKI</name>
<dbReference type="SMART" id="SM00386">
    <property type="entry name" value="HAT"/>
    <property type="match status" value="6"/>
</dbReference>
<dbReference type="GO" id="GO:0003723">
    <property type="term" value="F:RNA binding"/>
    <property type="evidence" value="ECO:0007669"/>
    <property type="project" value="TreeGrafter"/>
</dbReference>
<feature type="domain" description="S1 motif" evidence="15">
    <location>
        <begin position="1128"/>
        <end position="1210"/>
    </location>
</feature>
<evidence type="ECO:0000313" key="17">
    <source>
        <dbReference type="Proteomes" id="UP000694557"/>
    </source>
</evidence>
<dbReference type="GO" id="GO:0006364">
    <property type="term" value="P:rRNA processing"/>
    <property type="evidence" value="ECO:0007669"/>
    <property type="project" value="UniProtKB-KW"/>
</dbReference>
<evidence type="ECO:0000256" key="2">
    <source>
        <dbReference type="ARBA" id="ARBA00022499"/>
    </source>
</evidence>
<evidence type="ECO:0000256" key="6">
    <source>
        <dbReference type="ARBA" id="ARBA00022843"/>
    </source>
</evidence>
<comment type="function">
    <text evidence="9">Essential for the generation of mature 18S rRNA, specifically necessary for cleavages at sites A0, 1 and 2 of the 47S precursor. Directly interacts with U3 snoRNA.</text>
</comment>
<feature type="domain" description="S1 motif" evidence="15">
    <location>
        <begin position="671"/>
        <end position="740"/>
    </location>
</feature>
<dbReference type="GeneTree" id="ENSGT00390000012228"/>
<proteinExistence type="predicted"/>
<evidence type="ECO:0000256" key="5">
    <source>
        <dbReference type="ARBA" id="ARBA00022737"/>
    </source>
</evidence>
<evidence type="ECO:0000256" key="10">
    <source>
        <dbReference type="ARBA" id="ARBA00062488"/>
    </source>
</evidence>
<dbReference type="SUPFAM" id="SSF50249">
    <property type="entry name" value="Nucleic acid-binding proteins"/>
    <property type="match status" value="7"/>
</dbReference>
<dbReference type="CDD" id="cd05698">
    <property type="entry name" value="S1_Rrp5_repeat_hs6_sc5"/>
    <property type="match status" value="1"/>
</dbReference>
<dbReference type="FunFam" id="2.40.50.140:FF:000175">
    <property type="entry name" value="Programmed cell death 11"/>
    <property type="match status" value="1"/>
</dbReference>
<dbReference type="InterPro" id="IPR048059">
    <property type="entry name" value="Rrp5_S1_rpt_hs1_sc1"/>
</dbReference>
<dbReference type="InterPro" id="IPR012340">
    <property type="entry name" value="NA-bd_OB-fold"/>
</dbReference>
<evidence type="ECO:0000259" key="15">
    <source>
        <dbReference type="PROSITE" id="PS50126"/>
    </source>
</evidence>
<evidence type="ECO:0000256" key="11">
    <source>
        <dbReference type="ARBA" id="ARBA00067510"/>
    </source>
</evidence>
<dbReference type="InterPro" id="IPR019734">
    <property type="entry name" value="TPR_rpt"/>
</dbReference>
<evidence type="ECO:0000256" key="12">
    <source>
        <dbReference type="ARBA" id="ARBA00080810"/>
    </source>
</evidence>
<evidence type="ECO:0000256" key="1">
    <source>
        <dbReference type="ARBA" id="ARBA00004604"/>
    </source>
</evidence>
<dbReference type="CDD" id="cd04461">
    <property type="entry name" value="S1_Rrp5_repeat_hs8_sc7"/>
    <property type="match status" value="1"/>
</dbReference>
<reference evidence="16" key="1">
    <citation type="submission" date="2025-08" db="UniProtKB">
        <authorList>
            <consortium name="Ensembl"/>
        </authorList>
    </citation>
    <scope>IDENTIFICATION</scope>
</reference>
<dbReference type="Ensembl" id="ENSOKIT00005089371.1">
    <property type="protein sequence ID" value="ENSOKIP00005083719.1"/>
    <property type="gene ID" value="ENSOKIG00005035428.1"/>
</dbReference>
<feature type="region of interest" description="Disordered" evidence="14">
    <location>
        <begin position="1304"/>
        <end position="1345"/>
    </location>
</feature>
<dbReference type="FunFam" id="2.40.50.140:FF:000200">
    <property type="entry name" value="Programmed cell death 11"/>
    <property type="match status" value="1"/>
</dbReference>
<keyword evidence="17" id="KW-1185">Reference proteome</keyword>
<dbReference type="PROSITE" id="PS50126">
    <property type="entry name" value="S1"/>
    <property type="match status" value="8"/>
</dbReference>
<protein>
    <recommendedName>
        <fullName evidence="11">Protein RRP5 homolog</fullName>
    </recommendedName>
    <alternativeName>
        <fullName evidence="12">Programmed cell death protein 11</fullName>
    </alternativeName>
</protein>
<dbReference type="Pfam" id="PF23240">
    <property type="entry name" value="HAT_PRP39_N"/>
    <property type="match status" value="1"/>
</dbReference>
<dbReference type="InterPro" id="IPR011990">
    <property type="entry name" value="TPR-like_helical_dom_sf"/>
</dbReference>
<reference evidence="16" key="2">
    <citation type="submission" date="2025-09" db="UniProtKB">
        <authorList>
            <consortium name="Ensembl"/>
        </authorList>
    </citation>
    <scope>IDENTIFICATION</scope>
</reference>
<dbReference type="SUPFAM" id="SSF48452">
    <property type="entry name" value="TPR-like"/>
    <property type="match status" value="2"/>
</dbReference>
<feature type="domain" description="S1 motif" evidence="15">
    <location>
        <begin position="152"/>
        <end position="220"/>
    </location>
</feature>
<dbReference type="FunFam" id="2.40.50.140:FF:000148">
    <property type="entry name" value="protein RRP5 homolog isoform X1"/>
    <property type="match status" value="1"/>
</dbReference>
<evidence type="ECO:0000256" key="14">
    <source>
        <dbReference type="SAM" id="MobiDB-lite"/>
    </source>
</evidence>
<dbReference type="Pfam" id="PF23459">
    <property type="entry name" value="S1_RRP5"/>
    <property type="match status" value="3"/>
</dbReference>
<feature type="domain" description="S1 motif" evidence="15">
    <location>
        <begin position="494"/>
        <end position="563"/>
    </location>
</feature>
<feature type="domain" description="S1 motif" evidence="15">
    <location>
        <begin position="405"/>
        <end position="474"/>
    </location>
</feature>
<dbReference type="GO" id="GO:0032040">
    <property type="term" value="C:small-subunit processome"/>
    <property type="evidence" value="ECO:0007669"/>
    <property type="project" value="TreeGrafter"/>
</dbReference>
<comment type="subunit">
    <text evidence="10">Interacts with NF-kappa-B p50/NFKB1 and NF-kappa-B p65/RELA.</text>
</comment>
<dbReference type="FunFam" id="2.40.50.140:FF:000103">
    <property type="entry name" value="protein RRP5 homolog"/>
    <property type="match status" value="2"/>
</dbReference>
<feature type="repeat" description="TPR" evidence="13">
    <location>
        <begin position="1572"/>
        <end position="1605"/>
    </location>
</feature>
<comment type="subcellular location">
    <subcellularLocation>
        <location evidence="1">Nucleus</location>
        <location evidence="1">Nucleolus</location>
    </subcellularLocation>
</comment>
<dbReference type="InterPro" id="IPR057302">
    <property type="entry name" value="Rrp5_S1"/>
</dbReference>
<organism evidence="16 17">
    <name type="scientific">Oncorhynchus kisutch</name>
    <name type="common">Coho salmon</name>
    <name type="synonym">Salmo kisutch</name>
    <dbReference type="NCBI Taxonomy" id="8019"/>
    <lineage>
        <taxon>Eukaryota</taxon>
        <taxon>Metazoa</taxon>
        <taxon>Chordata</taxon>
        <taxon>Craniata</taxon>
        <taxon>Vertebrata</taxon>
        <taxon>Euteleostomi</taxon>
        <taxon>Actinopterygii</taxon>
        <taxon>Neopterygii</taxon>
        <taxon>Teleostei</taxon>
        <taxon>Protacanthopterygii</taxon>
        <taxon>Salmoniformes</taxon>
        <taxon>Salmonidae</taxon>
        <taxon>Salmoninae</taxon>
        <taxon>Oncorhynchus</taxon>
    </lineage>
</organism>
<evidence type="ECO:0000256" key="3">
    <source>
        <dbReference type="ARBA" id="ARBA00022552"/>
    </source>
</evidence>